<evidence type="ECO:0000256" key="6">
    <source>
        <dbReference type="ARBA" id="ARBA00022777"/>
    </source>
</evidence>
<comment type="pathway">
    <text evidence="10">Isoprenoid biosynthesis; isopentenyl diphosphate biosynthesis via DXP pathway; isopentenyl diphosphate from 1-deoxy-D-xylulose 5-phosphate: step 3/6.</text>
</comment>
<evidence type="ECO:0000256" key="9">
    <source>
        <dbReference type="ARBA" id="ARBA00032554"/>
    </source>
</evidence>
<comment type="function">
    <text evidence="10">Catalyzes the phosphorylation of the position 2 hydroxy group of 4-diphosphocytidyl-2C-methyl-D-erythritol.</text>
</comment>
<dbReference type="GO" id="GO:0016114">
    <property type="term" value="P:terpenoid biosynthetic process"/>
    <property type="evidence" value="ECO:0007669"/>
    <property type="project" value="UniProtKB-UniRule"/>
</dbReference>
<keyword evidence="14" id="KW-1185">Reference proteome</keyword>
<dbReference type="PANTHER" id="PTHR43527:SF2">
    <property type="entry name" value="4-DIPHOSPHOCYTIDYL-2-C-METHYL-D-ERYTHRITOL KINASE, CHLOROPLASTIC"/>
    <property type="match status" value="1"/>
</dbReference>
<feature type="active site" evidence="10">
    <location>
        <position position="148"/>
    </location>
</feature>
<comment type="catalytic activity">
    <reaction evidence="10">
        <text>4-CDP-2-C-methyl-D-erythritol + ATP = 4-CDP-2-C-methyl-D-erythritol 2-phosphate + ADP + H(+)</text>
        <dbReference type="Rhea" id="RHEA:18437"/>
        <dbReference type="ChEBI" id="CHEBI:15378"/>
        <dbReference type="ChEBI" id="CHEBI:30616"/>
        <dbReference type="ChEBI" id="CHEBI:57823"/>
        <dbReference type="ChEBI" id="CHEBI:57919"/>
        <dbReference type="ChEBI" id="CHEBI:456216"/>
        <dbReference type="EC" id="2.7.1.148"/>
    </reaction>
</comment>
<dbReference type="Pfam" id="PF08544">
    <property type="entry name" value="GHMP_kinases_C"/>
    <property type="match status" value="1"/>
</dbReference>
<keyword evidence="8 10" id="KW-0414">Isoprene biosynthesis</keyword>
<dbReference type="NCBIfam" id="NF011202">
    <property type="entry name" value="PRK14608.1"/>
    <property type="match status" value="1"/>
</dbReference>
<organism evidence="13 14">
    <name type="scientific">Microbulbifer yueqingensis</name>
    <dbReference type="NCBI Taxonomy" id="658219"/>
    <lineage>
        <taxon>Bacteria</taxon>
        <taxon>Pseudomonadati</taxon>
        <taxon>Pseudomonadota</taxon>
        <taxon>Gammaproteobacteria</taxon>
        <taxon>Cellvibrionales</taxon>
        <taxon>Microbulbiferaceae</taxon>
        <taxon>Microbulbifer</taxon>
    </lineage>
</organism>
<dbReference type="Gene3D" id="3.30.70.890">
    <property type="entry name" value="GHMP kinase, C-terminal domain"/>
    <property type="match status" value="1"/>
</dbReference>
<dbReference type="AlphaFoldDB" id="A0A1G8X689"/>
<keyword evidence="6 10" id="KW-0418">Kinase</keyword>
<proteinExistence type="inferred from homology"/>
<evidence type="ECO:0000259" key="11">
    <source>
        <dbReference type="Pfam" id="PF00288"/>
    </source>
</evidence>
<dbReference type="InterPro" id="IPR006204">
    <property type="entry name" value="GHMP_kinase_N_dom"/>
</dbReference>
<dbReference type="Gene3D" id="3.30.230.10">
    <property type="match status" value="1"/>
</dbReference>
<evidence type="ECO:0000256" key="7">
    <source>
        <dbReference type="ARBA" id="ARBA00022840"/>
    </source>
</evidence>
<dbReference type="PIRSF" id="PIRSF010376">
    <property type="entry name" value="IspE"/>
    <property type="match status" value="1"/>
</dbReference>
<evidence type="ECO:0000256" key="4">
    <source>
        <dbReference type="ARBA" id="ARBA00022679"/>
    </source>
</evidence>
<dbReference type="GO" id="GO:0050515">
    <property type="term" value="F:4-(cytidine 5'-diphospho)-2-C-methyl-D-erythritol kinase activity"/>
    <property type="evidence" value="ECO:0007669"/>
    <property type="project" value="UniProtKB-UniRule"/>
</dbReference>
<evidence type="ECO:0000313" key="14">
    <source>
        <dbReference type="Proteomes" id="UP000199305"/>
    </source>
</evidence>
<dbReference type="InterPro" id="IPR036554">
    <property type="entry name" value="GHMP_kinase_C_sf"/>
</dbReference>
<dbReference type="Proteomes" id="UP000199305">
    <property type="component" value="Unassembled WGS sequence"/>
</dbReference>
<accession>A0A1G8X689</accession>
<reference evidence="14" key="1">
    <citation type="submission" date="2016-10" db="EMBL/GenBank/DDBJ databases">
        <authorList>
            <person name="Varghese N."/>
            <person name="Submissions S."/>
        </authorList>
    </citation>
    <scope>NUCLEOTIDE SEQUENCE [LARGE SCALE GENOMIC DNA]</scope>
    <source>
        <strain evidence="14">CGMCC 1.10658</strain>
    </source>
</reference>
<keyword evidence="4 10" id="KW-0808">Transferase</keyword>
<dbReference type="HAMAP" id="MF_00061">
    <property type="entry name" value="IspE"/>
    <property type="match status" value="1"/>
</dbReference>
<name>A0A1G8X689_9GAMM</name>
<dbReference type="GO" id="GO:0019288">
    <property type="term" value="P:isopentenyl diphosphate biosynthetic process, methylerythritol 4-phosphate pathway"/>
    <property type="evidence" value="ECO:0007669"/>
    <property type="project" value="UniProtKB-UniRule"/>
</dbReference>
<dbReference type="SUPFAM" id="SSF54211">
    <property type="entry name" value="Ribosomal protein S5 domain 2-like"/>
    <property type="match status" value="1"/>
</dbReference>
<evidence type="ECO:0000256" key="8">
    <source>
        <dbReference type="ARBA" id="ARBA00023229"/>
    </source>
</evidence>
<dbReference type="NCBIfam" id="TIGR00154">
    <property type="entry name" value="ispE"/>
    <property type="match status" value="1"/>
</dbReference>
<evidence type="ECO:0000256" key="1">
    <source>
        <dbReference type="ARBA" id="ARBA00009684"/>
    </source>
</evidence>
<evidence type="ECO:0000256" key="10">
    <source>
        <dbReference type="HAMAP-Rule" id="MF_00061"/>
    </source>
</evidence>
<dbReference type="EMBL" id="FNFH01000002">
    <property type="protein sequence ID" value="SDJ85270.1"/>
    <property type="molecule type" value="Genomic_DNA"/>
</dbReference>
<protein>
    <recommendedName>
        <fullName evidence="3 10">4-diphosphocytidyl-2-C-methyl-D-erythritol kinase</fullName>
        <shortName evidence="10">CMK</shortName>
        <ecNumber evidence="2 10">2.7.1.148</ecNumber>
    </recommendedName>
    <alternativeName>
        <fullName evidence="9 10">4-(cytidine-5'-diphospho)-2-C-methyl-D-erythritol kinase</fullName>
    </alternativeName>
</protein>
<evidence type="ECO:0000256" key="3">
    <source>
        <dbReference type="ARBA" id="ARBA00017473"/>
    </source>
</evidence>
<feature type="binding site" evidence="10">
    <location>
        <begin position="106"/>
        <end position="116"/>
    </location>
    <ligand>
        <name>ATP</name>
        <dbReference type="ChEBI" id="CHEBI:30616"/>
    </ligand>
</feature>
<dbReference type="GO" id="GO:0005524">
    <property type="term" value="F:ATP binding"/>
    <property type="evidence" value="ECO:0007669"/>
    <property type="project" value="UniProtKB-UniRule"/>
</dbReference>
<keyword evidence="5 10" id="KW-0547">Nucleotide-binding</keyword>
<feature type="domain" description="GHMP kinase N-terminal" evidence="11">
    <location>
        <begin position="78"/>
        <end position="155"/>
    </location>
</feature>
<dbReference type="InterPro" id="IPR013750">
    <property type="entry name" value="GHMP_kinase_C_dom"/>
</dbReference>
<gene>
    <name evidence="10" type="primary">ispE</name>
    <name evidence="13" type="ORF">SAMN05216212_0954</name>
</gene>
<feature type="domain" description="GHMP kinase C-terminal" evidence="12">
    <location>
        <begin position="215"/>
        <end position="281"/>
    </location>
</feature>
<dbReference type="OrthoDB" id="9809438at2"/>
<dbReference type="PANTHER" id="PTHR43527">
    <property type="entry name" value="4-DIPHOSPHOCYTIDYL-2-C-METHYL-D-ERYTHRITOL KINASE, CHLOROPLASTIC"/>
    <property type="match status" value="1"/>
</dbReference>
<evidence type="ECO:0000256" key="2">
    <source>
        <dbReference type="ARBA" id="ARBA00012052"/>
    </source>
</evidence>
<comment type="similarity">
    <text evidence="1 10">Belongs to the GHMP kinase family. IspE subfamily.</text>
</comment>
<evidence type="ECO:0000259" key="12">
    <source>
        <dbReference type="Pfam" id="PF08544"/>
    </source>
</evidence>
<dbReference type="STRING" id="658219.SAMN05216212_0954"/>
<dbReference type="EC" id="2.7.1.148" evidence="2 10"/>
<dbReference type="InterPro" id="IPR014721">
    <property type="entry name" value="Ribsml_uS5_D2-typ_fold_subgr"/>
</dbReference>
<dbReference type="UniPathway" id="UPA00056">
    <property type="reaction ID" value="UER00094"/>
</dbReference>
<sequence>MPLDPRTHPGSLTLPAPAKLNLLLRILGRRPDGYHELQTLFQLLDFGDELRFAPRDDSMIAVEVDGAPGHDQIPLQDNLVYRAAMILRNECGCSRGANIHLRKRLPMGGGIGGGSSDAATTLLGLNRLWRCNLSIDRLAELGRKLGADVPVFVRGHTAWAEGIGEALVPVDTEKRHYLVVVPGCSVSTAAVFQHPRLTRDSGAITLPHLRDGRLDPRWLEEYSTNDCQALVEDLYPQVRAAREWLQQFAQAQLTGTGACVFAAFDSSQEAQQVLRQLPTGWKGFVAAGVNTSPTHERLANAAP</sequence>
<evidence type="ECO:0000313" key="13">
    <source>
        <dbReference type="EMBL" id="SDJ85270.1"/>
    </source>
</evidence>
<feature type="active site" evidence="10">
    <location>
        <position position="19"/>
    </location>
</feature>
<evidence type="ECO:0000256" key="5">
    <source>
        <dbReference type="ARBA" id="ARBA00022741"/>
    </source>
</evidence>
<keyword evidence="7 10" id="KW-0067">ATP-binding</keyword>
<dbReference type="SUPFAM" id="SSF55060">
    <property type="entry name" value="GHMP Kinase, C-terminal domain"/>
    <property type="match status" value="1"/>
</dbReference>
<dbReference type="InterPro" id="IPR004424">
    <property type="entry name" value="IspE"/>
</dbReference>
<dbReference type="InterPro" id="IPR020568">
    <property type="entry name" value="Ribosomal_Su5_D2-typ_SF"/>
</dbReference>
<dbReference type="Pfam" id="PF00288">
    <property type="entry name" value="GHMP_kinases_N"/>
    <property type="match status" value="1"/>
</dbReference>